<dbReference type="AlphaFoldDB" id="A0A087ECG3"/>
<dbReference type="InterPro" id="IPR036259">
    <property type="entry name" value="MFS_trans_sf"/>
</dbReference>
<evidence type="ECO:0000313" key="14">
    <source>
        <dbReference type="EMBL" id="KFJ05464.1"/>
    </source>
</evidence>
<evidence type="ECO:0000256" key="7">
    <source>
        <dbReference type="ARBA" id="ARBA00022989"/>
    </source>
</evidence>
<dbReference type="EMBL" id="JGZU01000015">
    <property type="protein sequence ID" value="KFJ05464.1"/>
    <property type="molecule type" value="Genomic_DNA"/>
</dbReference>
<feature type="transmembrane region" description="Helical" evidence="12">
    <location>
        <begin position="451"/>
        <end position="472"/>
    </location>
</feature>
<keyword evidence="6" id="KW-0769">Symport</keyword>
<feature type="region of interest" description="Disordered" evidence="11">
    <location>
        <begin position="590"/>
        <end position="626"/>
    </location>
</feature>
<feature type="transmembrane region" description="Helical" evidence="12">
    <location>
        <begin position="145"/>
        <end position="163"/>
    </location>
</feature>
<sequence length="626" mass="67056">MSQPSRSENNINNKNSSQSKAERTAAKNAERARIAQQKAAIRAERRRLALLRRRRRLRLDDVTVVQESALRKAIVGSVVGNLMEWYDVGVYGYVAVILGKVFLPDVEGHIQNLFSLGVFAVTFIARPLGGIILGQLGDRLGRKEVLAFTLLMMAGATFLIGVLPTYAAVGVIAPILLILLKLIQGFSTGGEYAGATTFITEYAPDKKRGFYASLLDWGSYIGFAIGAAFVSVLQLNVSDAFMESWGWRIPFMVALPLGVIALLFRSRIEDTPAFVEAQANEGDATKSDPVPAVGEVEDAIRLGEEEPQGLKGLVRNYWRELLTAFVLVAAANTTAYALTSYMPTYLSTTLDYDPVHGNLLTLPVLVLLAFMVPLSGWISDHVGRRTVLFAGSISAIVLAVPSFLLMAHGAIWSTLLGLFLLAIPVALYVGNLASSLPALFPTSSRYGGMGIAYNAAVAIFGGTAGFIMEALVTATGIALAPAFWVIATSAAGFVAVIFLKESARQPLPGSMPSVATEEEAVALVETQEENPDINVTEIFEQAPVHLVDQQPTVAEAKAEVQVALEAEAEAREAVRKAKLVTAAARQAVVEARKAEAEAESESEAASQDQTGSQSQVADKQPEANDN</sequence>
<dbReference type="eggNOG" id="COG0477">
    <property type="taxonomic scope" value="Bacteria"/>
</dbReference>
<dbReference type="InterPro" id="IPR051084">
    <property type="entry name" value="H+-coupled_symporters"/>
</dbReference>
<evidence type="ECO:0000259" key="13">
    <source>
        <dbReference type="PROSITE" id="PS50850"/>
    </source>
</evidence>
<dbReference type="InterPro" id="IPR005829">
    <property type="entry name" value="Sugar_transporter_CS"/>
</dbReference>
<dbReference type="GO" id="GO:0005886">
    <property type="term" value="C:plasma membrane"/>
    <property type="evidence" value="ECO:0007669"/>
    <property type="project" value="UniProtKB-SubCell"/>
</dbReference>
<name>A0A087ECG3_9BIFI</name>
<keyword evidence="7 12" id="KW-1133">Transmembrane helix</keyword>
<comment type="similarity">
    <text evidence="2">Belongs to the major facilitator superfamily. Metabolite:H+ Symporter (MHS) family (TC 2.A.1.6) family.</text>
</comment>
<comment type="caution">
    <text evidence="14">The sequence shown here is derived from an EMBL/GenBank/DDBJ whole genome shotgun (WGS) entry which is preliminary data.</text>
</comment>
<keyword evidence="8 12" id="KW-0472">Membrane</keyword>
<evidence type="ECO:0000256" key="11">
    <source>
        <dbReference type="SAM" id="MobiDB-lite"/>
    </source>
</evidence>
<dbReference type="Gene3D" id="1.20.1250.20">
    <property type="entry name" value="MFS general substrate transporter like domains"/>
    <property type="match status" value="1"/>
</dbReference>
<dbReference type="FunFam" id="1.20.1250.20:FF:000001">
    <property type="entry name" value="Dicarboxylate MFS transporter"/>
    <property type="match status" value="1"/>
</dbReference>
<feature type="transmembrane region" description="Helical" evidence="12">
    <location>
        <begin position="169"/>
        <end position="189"/>
    </location>
</feature>
<feature type="transmembrane region" description="Helical" evidence="12">
    <location>
        <begin position="245"/>
        <end position="264"/>
    </location>
</feature>
<dbReference type="PANTHER" id="PTHR43528:SF1">
    <property type="entry name" value="ALPHA-KETOGLUTARATE PERMEASE"/>
    <property type="match status" value="1"/>
</dbReference>
<proteinExistence type="inferred from homology"/>
<evidence type="ECO:0000256" key="6">
    <source>
        <dbReference type="ARBA" id="ARBA00022847"/>
    </source>
</evidence>
<feature type="transmembrane region" description="Helical" evidence="12">
    <location>
        <begin position="410"/>
        <end position="430"/>
    </location>
</feature>
<evidence type="ECO:0000256" key="8">
    <source>
        <dbReference type="ARBA" id="ARBA00023136"/>
    </source>
</evidence>
<dbReference type="SUPFAM" id="SSF103473">
    <property type="entry name" value="MFS general substrate transporter"/>
    <property type="match status" value="1"/>
</dbReference>
<feature type="transmembrane region" description="Helical" evidence="12">
    <location>
        <begin position="478"/>
        <end position="499"/>
    </location>
</feature>
<feature type="region of interest" description="Disordered" evidence="11">
    <location>
        <begin position="1"/>
        <end position="29"/>
    </location>
</feature>
<evidence type="ECO:0000256" key="9">
    <source>
        <dbReference type="ARBA" id="ARBA00037295"/>
    </source>
</evidence>
<evidence type="ECO:0000256" key="12">
    <source>
        <dbReference type="SAM" id="Phobius"/>
    </source>
</evidence>
<evidence type="ECO:0000313" key="15">
    <source>
        <dbReference type="Proteomes" id="UP000029080"/>
    </source>
</evidence>
<evidence type="ECO:0000256" key="3">
    <source>
        <dbReference type="ARBA" id="ARBA00022448"/>
    </source>
</evidence>
<keyword evidence="4" id="KW-1003">Cell membrane</keyword>
<organism evidence="14 15">
    <name type="scientific">Bifidobacterium tsurumiense</name>
    <dbReference type="NCBI Taxonomy" id="356829"/>
    <lineage>
        <taxon>Bacteria</taxon>
        <taxon>Bacillati</taxon>
        <taxon>Actinomycetota</taxon>
        <taxon>Actinomycetes</taxon>
        <taxon>Bifidobacteriales</taxon>
        <taxon>Bifidobacteriaceae</taxon>
        <taxon>Bifidobacterium</taxon>
    </lineage>
</organism>
<feature type="compositionally biased region" description="Low complexity" evidence="11">
    <location>
        <begin position="1"/>
        <end position="19"/>
    </location>
</feature>
<dbReference type="InterPro" id="IPR005828">
    <property type="entry name" value="MFS_sugar_transport-like"/>
</dbReference>
<dbReference type="PROSITE" id="PS00217">
    <property type="entry name" value="SUGAR_TRANSPORT_2"/>
    <property type="match status" value="1"/>
</dbReference>
<evidence type="ECO:0000256" key="2">
    <source>
        <dbReference type="ARBA" id="ARBA00008240"/>
    </source>
</evidence>
<feature type="transmembrane region" description="Helical" evidence="12">
    <location>
        <begin position="210"/>
        <end position="233"/>
    </location>
</feature>
<reference evidence="14 15" key="1">
    <citation type="submission" date="2014-03" db="EMBL/GenBank/DDBJ databases">
        <title>Genomics of Bifidobacteria.</title>
        <authorList>
            <person name="Ventura M."/>
            <person name="Milani C."/>
            <person name="Lugli G.A."/>
        </authorList>
    </citation>
    <scope>NUCLEOTIDE SEQUENCE [LARGE SCALE GENOMIC DNA]</scope>
    <source>
        <strain evidence="14 15">JCM 13495</strain>
    </source>
</reference>
<accession>A0A087ECG3</accession>
<dbReference type="PROSITE" id="PS50850">
    <property type="entry name" value="MFS"/>
    <property type="match status" value="1"/>
</dbReference>
<feature type="compositionally biased region" description="Basic and acidic residues" evidence="11">
    <location>
        <begin position="20"/>
        <end position="29"/>
    </location>
</feature>
<comment type="function">
    <text evidence="9">May be a proton symporter involved in the uptake of osmolytes such as proline and glycine betaine.</text>
</comment>
<feature type="transmembrane region" description="Helical" evidence="12">
    <location>
        <begin position="386"/>
        <end position="404"/>
    </location>
</feature>
<dbReference type="InterPro" id="IPR020846">
    <property type="entry name" value="MFS_dom"/>
</dbReference>
<dbReference type="RefSeq" id="WP_044259620.1">
    <property type="nucleotide sequence ID" value="NZ_JGZU01000015.1"/>
</dbReference>
<evidence type="ECO:0000256" key="5">
    <source>
        <dbReference type="ARBA" id="ARBA00022692"/>
    </source>
</evidence>
<evidence type="ECO:0000256" key="4">
    <source>
        <dbReference type="ARBA" id="ARBA00022475"/>
    </source>
</evidence>
<protein>
    <recommendedName>
        <fullName evidence="10">Putative proline/betaine transporter</fullName>
    </recommendedName>
</protein>
<comment type="subcellular location">
    <subcellularLocation>
        <location evidence="1">Cell membrane</location>
        <topology evidence="1">Multi-pass membrane protein</topology>
    </subcellularLocation>
</comment>
<evidence type="ECO:0000256" key="1">
    <source>
        <dbReference type="ARBA" id="ARBA00004651"/>
    </source>
</evidence>
<dbReference type="Pfam" id="PF00083">
    <property type="entry name" value="Sugar_tr"/>
    <property type="match status" value="1"/>
</dbReference>
<evidence type="ECO:0000256" key="10">
    <source>
        <dbReference type="ARBA" id="ARBA00039918"/>
    </source>
</evidence>
<dbReference type="PROSITE" id="PS00216">
    <property type="entry name" value="SUGAR_TRANSPORT_1"/>
    <property type="match status" value="1"/>
</dbReference>
<dbReference type="OrthoDB" id="9066401at2"/>
<feature type="compositionally biased region" description="Polar residues" evidence="11">
    <location>
        <begin position="608"/>
        <end position="617"/>
    </location>
</feature>
<keyword evidence="3" id="KW-0813">Transport</keyword>
<feature type="transmembrane region" description="Helical" evidence="12">
    <location>
        <begin position="359"/>
        <end position="379"/>
    </location>
</feature>
<feature type="transmembrane region" description="Helical" evidence="12">
    <location>
        <begin position="113"/>
        <end position="133"/>
    </location>
</feature>
<keyword evidence="5 12" id="KW-0812">Transmembrane</keyword>
<dbReference type="STRING" id="356829.BITS_0135"/>
<gene>
    <name evidence="14" type="ORF">BITS_0135</name>
</gene>
<keyword evidence="15" id="KW-1185">Reference proteome</keyword>
<dbReference type="PANTHER" id="PTHR43528">
    <property type="entry name" value="ALPHA-KETOGLUTARATE PERMEASE"/>
    <property type="match status" value="1"/>
</dbReference>
<feature type="transmembrane region" description="Helical" evidence="12">
    <location>
        <begin position="321"/>
        <end position="339"/>
    </location>
</feature>
<dbReference type="Proteomes" id="UP000029080">
    <property type="component" value="Unassembled WGS sequence"/>
</dbReference>
<dbReference type="GO" id="GO:0015293">
    <property type="term" value="F:symporter activity"/>
    <property type="evidence" value="ECO:0007669"/>
    <property type="project" value="UniProtKB-KW"/>
</dbReference>
<feature type="domain" description="Major facilitator superfamily (MFS) profile" evidence="13">
    <location>
        <begin position="73"/>
        <end position="504"/>
    </location>
</feature>